<sequence>MLSVESAAVVRATLPVVGAALDTITARFYETMFADRPELLDGLFNRGNQRSGEQRRALAGSIAAFAGMLLERPDERPDELLNRIAHKHAAVGITDDQYVIVHKYLFAAIAEVLGEAVTPEVAAAWDEVYWLMAGALIAAEARLYAEAGARQGEIWRQWRVVERREETADVVSFTLRPVDGGPVPPARPGQYVSVRVEMPDGVRQLRQYTLSGFGEDGLRRITVKRVRGGEQPEGEVSTLLHATVSEGDELTLSAPFGDVTLDDGTPHTTAHVTGGTAQEAAAGSAEGLAAGSTRGDAGEGADEDAPLVLVSAGIGCTPITAMLQHLADAGSARRVLLLHADISEPAHALRADMAALADALPGGSRVFWYEEAPEGVTGGTEGAVRTGLMDLAGLEIPSGAVAYLCGPLPFMRHARGQLIQAGVAPRDIHYEVFGPDLWLAHAS</sequence>
<dbReference type="Pfam" id="PF00042">
    <property type="entry name" value="Globin"/>
    <property type="match status" value="1"/>
</dbReference>
<keyword evidence="15" id="KW-1185">Reference proteome</keyword>
<dbReference type="SUPFAM" id="SSF52343">
    <property type="entry name" value="Ferredoxin reductase-like, C-terminal NADP-linked domain"/>
    <property type="match status" value="1"/>
</dbReference>
<dbReference type="GO" id="GO:0071949">
    <property type="term" value="F:FAD binding"/>
    <property type="evidence" value="ECO:0007669"/>
    <property type="project" value="TreeGrafter"/>
</dbReference>
<dbReference type="CDD" id="cd14782">
    <property type="entry name" value="FHb-globin_2"/>
    <property type="match status" value="1"/>
</dbReference>
<organism evidence="14 15">
    <name type="scientific">Nonomuraea muscovyensis</name>
    <dbReference type="NCBI Taxonomy" id="1124761"/>
    <lineage>
        <taxon>Bacteria</taxon>
        <taxon>Bacillati</taxon>
        <taxon>Actinomycetota</taxon>
        <taxon>Actinomycetes</taxon>
        <taxon>Streptosporangiales</taxon>
        <taxon>Streptosporangiaceae</taxon>
        <taxon>Nonomuraea</taxon>
    </lineage>
</organism>
<dbReference type="InterPro" id="IPR000971">
    <property type="entry name" value="Globin"/>
</dbReference>
<evidence type="ECO:0000259" key="12">
    <source>
        <dbReference type="PROSITE" id="PS01033"/>
    </source>
</evidence>
<dbReference type="PROSITE" id="PS51384">
    <property type="entry name" value="FAD_FR"/>
    <property type="match status" value="1"/>
</dbReference>
<accession>A0A7X0BWJ6</accession>
<dbReference type="GO" id="GO:0046872">
    <property type="term" value="F:metal ion binding"/>
    <property type="evidence" value="ECO:0007669"/>
    <property type="project" value="UniProtKB-KW"/>
</dbReference>
<dbReference type="InterPro" id="IPR012292">
    <property type="entry name" value="Globin/Proto"/>
</dbReference>
<dbReference type="Pfam" id="PF00175">
    <property type="entry name" value="NAD_binding_1"/>
    <property type="match status" value="1"/>
</dbReference>
<dbReference type="SUPFAM" id="SSF63380">
    <property type="entry name" value="Riboflavin synthase domain-like"/>
    <property type="match status" value="1"/>
</dbReference>
<dbReference type="GO" id="GO:0019825">
    <property type="term" value="F:oxygen binding"/>
    <property type="evidence" value="ECO:0007669"/>
    <property type="project" value="InterPro"/>
</dbReference>
<keyword evidence="4 10" id="KW-0561">Oxygen transport</keyword>
<dbReference type="GO" id="GO:0008941">
    <property type="term" value="F:nitric oxide dioxygenase NAD(P)H activity"/>
    <property type="evidence" value="ECO:0007669"/>
    <property type="project" value="UniProtKB-EC"/>
</dbReference>
<dbReference type="GO" id="GO:0071500">
    <property type="term" value="P:cellular response to nitrosative stress"/>
    <property type="evidence" value="ECO:0007669"/>
    <property type="project" value="TreeGrafter"/>
</dbReference>
<keyword evidence="14" id="KW-0560">Oxidoreductase</keyword>
<protein>
    <recommendedName>
        <fullName evidence="2">nitric oxide dioxygenase</fullName>
        <ecNumber evidence="2">1.14.12.17</ecNumber>
    </recommendedName>
</protein>
<evidence type="ECO:0000256" key="8">
    <source>
        <dbReference type="ARBA" id="ARBA00048649"/>
    </source>
</evidence>
<evidence type="ECO:0000313" key="15">
    <source>
        <dbReference type="Proteomes" id="UP000583800"/>
    </source>
</evidence>
<dbReference type="PANTHER" id="PTHR43396">
    <property type="entry name" value="FLAVOHEMOPROTEIN"/>
    <property type="match status" value="1"/>
</dbReference>
<evidence type="ECO:0000256" key="9">
    <source>
        <dbReference type="ARBA" id="ARBA00049433"/>
    </source>
</evidence>
<feature type="region of interest" description="Disordered" evidence="11">
    <location>
        <begin position="272"/>
        <end position="301"/>
    </location>
</feature>
<feature type="domain" description="Globin" evidence="12">
    <location>
        <begin position="1"/>
        <end position="141"/>
    </location>
</feature>
<name>A0A7X0BWJ6_9ACTN</name>
<dbReference type="GO" id="GO:0020037">
    <property type="term" value="F:heme binding"/>
    <property type="evidence" value="ECO:0007669"/>
    <property type="project" value="InterPro"/>
</dbReference>
<feature type="compositionally biased region" description="Low complexity" evidence="11">
    <location>
        <begin position="273"/>
        <end position="292"/>
    </location>
</feature>
<keyword evidence="5" id="KW-0479">Metal-binding</keyword>
<keyword evidence="3 10" id="KW-0349">Heme</keyword>
<dbReference type="CDD" id="cd06184">
    <property type="entry name" value="flavohem_like_fad_nad_binding"/>
    <property type="match status" value="1"/>
</dbReference>
<keyword evidence="14" id="KW-0223">Dioxygenase</keyword>
<evidence type="ECO:0000256" key="10">
    <source>
        <dbReference type="RuleBase" id="RU000356"/>
    </source>
</evidence>
<dbReference type="InterPro" id="IPR017927">
    <property type="entry name" value="FAD-bd_FR_type"/>
</dbReference>
<evidence type="ECO:0000313" key="14">
    <source>
        <dbReference type="EMBL" id="MBB6343903.1"/>
    </source>
</evidence>
<dbReference type="Gene3D" id="2.40.30.10">
    <property type="entry name" value="Translation factors"/>
    <property type="match status" value="1"/>
</dbReference>
<proteinExistence type="inferred from homology"/>
<dbReference type="AlphaFoldDB" id="A0A7X0BWJ6"/>
<dbReference type="RefSeq" id="WP_185082102.1">
    <property type="nucleotide sequence ID" value="NZ_JACHJB010000001.1"/>
</dbReference>
<evidence type="ECO:0000256" key="4">
    <source>
        <dbReference type="ARBA" id="ARBA00022621"/>
    </source>
</evidence>
<dbReference type="PANTHER" id="PTHR43396:SF3">
    <property type="entry name" value="FLAVOHEMOPROTEIN"/>
    <property type="match status" value="1"/>
</dbReference>
<dbReference type="EMBL" id="JACHJB010000001">
    <property type="protein sequence ID" value="MBB6343903.1"/>
    <property type="molecule type" value="Genomic_DNA"/>
</dbReference>
<gene>
    <name evidence="14" type="ORF">FHU36_000412</name>
</gene>
<keyword evidence="7" id="KW-0520">NAD</keyword>
<evidence type="ECO:0000256" key="5">
    <source>
        <dbReference type="ARBA" id="ARBA00022723"/>
    </source>
</evidence>
<feature type="domain" description="FAD-binding FR-type" evidence="13">
    <location>
        <begin position="153"/>
        <end position="262"/>
    </location>
</feature>
<keyword evidence="6" id="KW-0408">Iron</keyword>
<reference evidence="14 15" key="1">
    <citation type="submission" date="2020-08" db="EMBL/GenBank/DDBJ databases">
        <title>Sequencing the genomes of 1000 actinobacteria strains.</title>
        <authorList>
            <person name="Klenk H.-P."/>
        </authorList>
    </citation>
    <scope>NUCLEOTIDE SEQUENCE [LARGE SCALE GENOMIC DNA]</scope>
    <source>
        <strain evidence="14 15">DSM 45913</strain>
    </source>
</reference>
<evidence type="ECO:0000256" key="3">
    <source>
        <dbReference type="ARBA" id="ARBA00022617"/>
    </source>
</evidence>
<comment type="similarity">
    <text evidence="10">Belongs to the globin family.</text>
</comment>
<dbReference type="GO" id="GO:0051537">
    <property type="term" value="F:2 iron, 2 sulfur cluster binding"/>
    <property type="evidence" value="ECO:0007669"/>
    <property type="project" value="UniProtKB-KW"/>
</dbReference>
<dbReference type="FunFam" id="1.10.490.10:FF:000003">
    <property type="entry name" value="Flavohemoprotein"/>
    <property type="match status" value="1"/>
</dbReference>
<dbReference type="Proteomes" id="UP000583800">
    <property type="component" value="Unassembled WGS sequence"/>
</dbReference>
<dbReference type="InterPro" id="IPR009050">
    <property type="entry name" value="Globin-like_sf"/>
</dbReference>
<dbReference type="SUPFAM" id="SSF46458">
    <property type="entry name" value="Globin-like"/>
    <property type="match status" value="1"/>
</dbReference>
<evidence type="ECO:0000259" key="13">
    <source>
        <dbReference type="PROSITE" id="PS51384"/>
    </source>
</evidence>
<comment type="similarity">
    <text evidence="1">In the C-terminal section; belongs to the flavoprotein pyridine nucleotide cytochrome reductase family.</text>
</comment>
<dbReference type="InterPro" id="IPR017938">
    <property type="entry name" value="Riboflavin_synthase-like_b-brl"/>
</dbReference>
<dbReference type="Gene3D" id="1.10.490.10">
    <property type="entry name" value="Globins"/>
    <property type="match status" value="1"/>
</dbReference>
<dbReference type="PROSITE" id="PS01033">
    <property type="entry name" value="GLOBIN"/>
    <property type="match status" value="1"/>
</dbReference>
<evidence type="ECO:0000256" key="11">
    <source>
        <dbReference type="SAM" id="MobiDB-lite"/>
    </source>
</evidence>
<comment type="catalytic activity">
    <reaction evidence="9">
        <text>2 nitric oxide + NADPH + 2 O2 = 2 nitrate + NADP(+) + H(+)</text>
        <dbReference type="Rhea" id="RHEA:19465"/>
        <dbReference type="ChEBI" id="CHEBI:15378"/>
        <dbReference type="ChEBI" id="CHEBI:15379"/>
        <dbReference type="ChEBI" id="CHEBI:16480"/>
        <dbReference type="ChEBI" id="CHEBI:17632"/>
        <dbReference type="ChEBI" id="CHEBI:57783"/>
        <dbReference type="ChEBI" id="CHEBI:58349"/>
        <dbReference type="EC" id="1.14.12.17"/>
    </reaction>
</comment>
<dbReference type="Gene3D" id="3.40.50.80">
    <property type="entry name" value="Nucleotide-binding domain of ferredoxin-NADP reductase (FNR) module"/>
    <property type="match status" value="1"/>
</dbReference>
<dbReference type="EC" id="1.14.12.17" evidence="2"/>
<dbReference type="InterPro" id="IPR039261">
    <property type="entry name" value="FNR_nucleotide-bd"/>
</dbReference>
<comment type="catalytic activity">
    <reaction evidence="8">
        <text>2 nitric oxide + NADH + 2 O2 = 2 nitrate + NAD(+) + H(+)</text>
        <dbReference type="Rhea" id="RHEA:19469"/>
        <dbReference type="ChEBI" id="CHEBI:15378"/>
        <dbReference type="ChEBI" id="CHEBI:15379"/>
        <dbReference type="ChEBI" id="CHEBI:16480"/>
        <dbReference type="ChEBI" id="CHEBI:17632"/>
        <dbReference type="ChEBI" id="CHEBI:57540"/>
        <dbReference type="ChEBI" id="CHEBI:57945"/>
        <dbReference type="EC" id="1.14.12.17"/>
    </reaction>
</comment>
<comment type="caution">
    <text evidence="14">The sequence shown here is derived from an EMBL/GenBank/DDBJ whole genome shotgun (WGS) entry which is preliminary data.</text>
</comment>
<evidence type="ECO:0000256" key="2">
    <source>
        <dbReference type="ARBA" id="ARBA00012229"/>
    </source>
</evidence>
<dbReference type="GO" id="GO:0046210">
    <property type="term" value="P:nitric oxide catabolic process"/>
    <property type="evidence" value="ECO:0007669"/>
    <property type="project" value="TreeGrafter"/>
</dbReference>
<evidence type="ECO:0000256" key="1">
    <source>
        <dbReference type="ARBA" id="ARBA00006401"/>
    </source>
</evidence>
<keyword evidence="10" id="KW-0813">Transport</keyword>
<dbReference type="GO" id="GO:0005344">
    <property type="term" value="F:oxygen carrier activity"/>
    <property type="evidence" value="ECO:0007669"/>
    <property type="project" value="UniProtKB-KW"/>
</dbReference>
<evidence type="ECO:0000256" key="6">
    <source>
        <dbReference type="ARBA" id="ARBA00023004"/>
    </source>
</evidence>
<dbReference type="InterPro" id="IPR001433">
    <property type="entry name" value="OxRdtase_FAD/NAD-bd"/>
</dbReference>
<evidence type="ECO:0000256" key="7">
    <source>
        <dbReference type="ARBA" id="ARBA00023027"/>
    </source>
</evidence>